<keyword evidence="5" id="KW-0963">Cytoplasm</keyword>
<feature type="region of interest" description="Disordered" evidence="12">
    <location>
        <begin position="769"/>
        <end position="796"/>
    </location>
</feature>
<keyword evidence="9" id="KW-0472">Membrane</keyword>
<reference evidence="15 16" key="1">
    <citation type="journal article" date="2007" name="Nature">
        <title>Evolution of genes and genomes on the Drosophila phylogeny.</title>
        <authorList>
            <consortium name="Drosophila 12 Genomes Consortium"/>
            <person name="Clark A.G."/>
            <person name="Eisen M.B."/>
            <person name="Smith D.R."/>
            <person name="Bergman C.M."/>
            <person name="Oliver B."/>
            <person name="Markow T.A."/>
            <person name="Kaufman T.C."/>
            <person name="Kellis M."/>
            <person name="Gelbart W."/>
            <person name="Iyer V.N."/>
            <person name="Pollard D.A."/>
            <person name="Sackton T.B."/>
            <person name="Larracuente A.M."/>
            <person name="Singh N.D."/>
            <person name="Abad J.P."/>
            <person name="Abt D.N."/>
            <person name="Adryan B."/>
            <person name="Aguade M."/>
            <person name="Akashi H."/>
            <person name="Anderson W.W."/>
            <person name="Aquadro C.F."/>
            <person name="Ardell D.H."/>
            <person name="Arguello R."/>
            <person name="Artieri C.G."/>
            <person name="Barbash D.A."/>
            <person name="Barker D."/>
            <person name="Barsanti P."/>
            <person name="Batterham P."/>
            <person name="Batzoglou S."/>
            <person name="Begun D."/>
            <person name="Bhutkar A."/>
            <person name="Blanco E."/>
            <person name="Bosak S.A."/>
            <person name="Bradley R.K."/>
            <person name="Brand A.D."/>
            <person name="Brent M.R."/>
            <person name="Brooks A.N."/>
            <person name="Brown R.H."/>
            <person name="Butlin R.K."/>
            <person name="Caggese C."/>
            <person name="Calvi B.R."/>
            <person name="Bernardo de Carvalho A."/>
            <person name="Caspi A."/>
            <person name="Castrezana S."/>
            <person name="Celniker S.E."/>
            <person name="Chang J.L."/>
            <person name="Chapple C."/>
            <person name="Chatterji S."/>
            <person name="Chinwalla A."/>
            <person name="Civetta A."/>
            <person name="Clifton S.W."/>
            <person name="Comeron J.M."/>
            <person name="Costello J.C."/>
            <person name="Coyne J.A."/>
            <person name="Daub J."/>
            <person name="David R.G."/>
            <person name="Delcher A.L."/>
            <person name="Delehaunty K."/>
            <person name="Do C.B."/>
            <person name="Ebling H."/>
            <person name="Edwards K."/>
            <person name="Eickbush T."/>
            <person name="Evans J.D."/>
            <person name="Filipski A."/>
            <person name="Findeiss S."/>
            <person name="Freyhult E."/>
            <person name="Fulton L."/>
            <person name="Fulton R."/>
            <person name="Garcia A.C."/>
            <person name="Gardiner A."/>
            <person name="Garfield D.A."/>
            <person name="Garvin B.E."/>
            <person name="Gibson G."/>
            <person name="Gilbert D."/>
            <person name="Gnerre S."/>
            <person name="Godfrey J."/>
            <person name="Good R."/>
            <person name="Gotea V."/>
            <person name="Gravely B."/>
            <person name="Greenberg A.J."/>
            <person name="Griffiths-Jones S."/>
            <person name="Gross S."/>
            <person name="Guigo R."/>
            <person name="Gustafson E.A."/>
            <person name="Haerty W."/>
            <person name="Hahn M.W."/>
            <person name="Halligan D.L."/>
            <person name="Halpern A.L."/>
            <person name="Halter G.M."/>
            <person name="Han M.V."/>
            <person name="Heger A."/>
            <person name="Hillier L."/>
            <person name="Hinrichs A.S."/>
            <person name="Holmes I."/>
            <person name="Hoskins R.A."/>
            <person name="Hubisz M.J."/>
            <person name="Hultmark D."/>
            <person name="Huntley M.A."/>
            <person name="Jaffe D.B."/>
            <person name="Jagadeeshan S."/>
            <person name="Jeck W.R."/>
            <person name="Johnson J."/>
            <person name="Jones C.D."/>
            <person name="Jordan W.C."/>
            <person name="Karpen G.H."/>
            <person name="Kataoka E."/>
            <person name="Keightley P.D."/>
            <person name="Kheradpour P."/>
            <person name="Kirkness E.F."/>
            <person name="Koerich L.B."/>
            <person name="Kristiansen K."/>
            <person name="Kudrna D."/>
            <person name="Kulathinal R.J."/>
            <person name="Kumar S."/>
            <person name="Kwok R."/>
            <person name="Lander E."/>
            <person name="Langley C.H."/>
            <person name="Lapoint R."/>
            <person name="Lazzaro B.P."/>
            <person name="Lee S.J."/>
            <person name="Levesque L."/>
            <person name="Li R."/>
            <person name="Lin C.F."/>
            <person name="Lin M.F."/>
            <person name="Lindblad-Toh K."/>
            <person name="Llopart A."/>
            <person name="Long M."/>
            <person name="Low L."/>
            <person name="Lozovsky E."/>
            <person name="Lu J."/>
            <person name="Luo M."/>
            <person name="Machado C.A."/>
            <person name="Makalowski W."/>
            <person name="Marzo M."/>
            <person name="Matsuda M."/>
            <person name="Matzkin L."/>
            <person name="McAllister B."/>
            <person name="McBride C.S."/>
            <person name="McKernan B."/>
            <person name="McKernan K."/>
            <person name="Mendez-Lago M."/>
            <person name="Minx P."/>
            <person name="Mollenhauer M.U."/>
            <person name="Montooth K."/>
            <person name="Mount S.M."/>
            <person name="Mu X."/>
            <person name="Myers E."/>
            <person name="Negre B."/>
            <person name="Newfeld S."/>
            <person name="Nielsen R."/>
            <person name="Noor M.A."/>
            <person name="O'Grady P."/>
            <person name="Pachter L."/>
            <person name="Papaceit M."/>
            <person name="Parisi M.J."/>
            <person name="Parisi M."/>
            <person name="Parts L."/>
            <person name="Pedersen J.S."/>
            <person name="Pesole G."/>
            <person name="Phillippy A.M."/>
            <person name="Ponting C.P."/>
            <person name="Pop M."/>
            <person name="Porcelli D."/>
            <person name="Powell J.R."/>
            <person name="Prohaska S."/>
            <person name="Pruitt K."/>
            <person name="Puig M."/>
            <person name="Quesneville H."/>
            <person name="Ram K.R."/>
            <person name="Rand D."/>
            <person name="Rasmussen M.D."/>
            <person name="Reed L.K."/>
            <person name="Reenan R."/>
            <person name="Reily A."/>
            <person name="Remington K.A."/>
            <person name="Rieger T.T."/>
            <person name="Ritchie M.G."/>
            <person name="Robin C."/>
            <person name="Rogers Y.H."/>
            <person name="Rohde C."/>
            <person name="Rozas J."/>
            <person name="Rubenfield M.J."/>
            <person name="Ruiz A."/>
            <person name="Russo S."/>
            <person name="Salzberg S.L."/>
            <person name="Sanchez-Gracia A."/>
            <person name="Saranga D.J."/>
            <person name="Sato H."/>
            <person name="Schaeffer S.W."/>
            <person name="Schatz M.C."/>
            <person name="Schlenke T."/>
            <person name="Schwartz R."/>
            <person name="Segarra C."/>
            <person name="Singh R.S."/>
            <person name="Sirot L."/>
            <person name="Sirota M."/>
            <person name="Sisneros N.B."/>
            <person name="Smith C.D."/>
            <person name="Smith T.F."/>
            <person name="Spieth J."/>
            <person name="Stage D.E."/>
            <person name="Stark A."/>
            <person name="Stephan W."/>
            <person name="Strausberg R.L."/>
            <person name="Strempel S."/>
            <person name="Sturgill D."/>
            <person name="Sutton G."/>
            <person name="Sutton G.G."/>
            <person name="Tao W."/>
            <person name="Teichmann S."/>
            <person name="Tobari Y.N."/>
            <person name="Tomimura Y."/>
            <person name="Tsolas J.M."/>
            <person name="Valente V.L."/>
            <person name="Venter E."/>
            <person name="Venter J.C."/>
            <person name="Vicario S."/>
            <person name="Vieira F.G."/>
            <person name="Vilella A.J."/>
            <person name="Villasante A."/>
            <person name="Walenz B."/>
            <person name="Wang J."/>
            <person name="Wasserman M."/>
            <person name="Watts T."/>
            <person name="Wilson D."/>
            <person name="Wilson R.K."/>
            <person name="Wing R.A."/>
            <person name="Wolfner M.F."/>
            <person name="Wong A."/>
            <person name="Wong G.K."/>
            <person name="Wu C.I."/>
            <person name="Wu G."/>
            <person name="Yamamoto D."/>
            <person name="Yang H.P."/>
            <person name="Yang S.P."/>
            <person name="Yorke J.A."/>
            <person name="Yoshida K."/>
            <person name="Zdobnov E."/>
            <person name="Zhang P."/>
            <person name="Zhang Y."/>
            <person name="Zimin A.V."/>
            <person name="Baldwin J."/>
            <person name="Abdouelleil A."/>
            <person name="Abdulkadir J."/>
            <person name="Abebe A."/>
            <person name="Abera B."/>
            <person name="Abreu J."/>
            <person name="Acer S.C."/>
            <person name="Aftuck L."/>
            <person name="Alexander A."/>
            <person name="An P."/>
            <person name="Anderson E."/>
            <person name="Anderson S."/>
            <person name="Arachi H."/>
            <person name="Azer M."/>
            <person name="Bachantsang P."/>
            <person name="Barry A."/>
            <person name="Bayul T."/>
            <person name="Berlin A."/>
            <person name="Bessette D."/>
            <person name="Bloom T."/>
            <person name="Blye J."/>
            <person name="Boguslavskiy L."/>
            <person name="Bonnet C."/>
            <person name="Boukhgalter B."/>
            <person name="Bourzgui I."/>
            <person name="Brown A."/>
            <person name="Cahill P."/>
            <person name="Channer S."/>
            <person name="Cheshatsang Y."/>
            <person name="Chuda L."/>
            <person name="Citroen M."/>
            <person name="Collymore A."/>
            <person name="Cooke P."/>
            <person name="Costello M."/>
            <person name="D'Aco K."/>
            <person name="Daza R."/>
            <person name="De Haan G."/>
            <person name="DeGray S."/>
            <person name="DeMaso C."/>
            <person name="Dhargay N."/>
            <person name="Dooley K."/>
            <person name="Dooley E."/>
            <person name="Doricent M."/>
            <person name="Dorje P."/>
            <person name="Dorjee K."/>
            <person name="Dupes A."/>
            <person name="Elong R."/>
            <person name="Falk J."/>
            <person name="Farina A."/>
            <person name="Faro S."/>
            <person name="Ferguson D."/>
            <person name="Fisher S."/>
            <person name="Foley C.D."/>
            <person name="Franke A."/>
            <person name="Friedrich D."/>
            <person name="Gadbois L."/>
            <person name="Gearin G."/>
            <person name="Gearin C.R."/>
            <person name="Giannoukos G."/>
            <person name="Goode T."/>
            <person name="Graham J."/>
            <person name="Grandbois E."/>
            <person name="Grewal S."/>
            <person name="Gyaltsen K."/>
            <person name="Hafez N."/>
            <person name="Hagos B."/>
            <person name="Hall J."/>
            <person name="Henson C."/>
            <person name="Hollinger A."/>
            <person name="Honan T."/>
            <person name="Huard M.D."/>
            <person name="Hughes L."/>
            <person name="Hurhula B."/>
            <person name="Husby M.E."/>
            <person name="Kamat A."/>
            <person name="Kanga B."/>
            <person name="Kashin S."/>
            <person name="Khazanovich D."/>
            <person name="Kisner P."/>
            <person name="Lance K."/>
            <person name="Lara M."/>
            <person name="Lee W."/>
            <person name="Lennon N."/>
            <person name="Letendre F."/>
            <person name="LeVine R."/>
            <person name="Lipovsky A."/>
            <person name="Liu X."/>
            <person name="Liu J."/>
            <person name="Liu S."/>
            <person name="Lokyitsang T."/>
            <person name="Lokyitsang Y."/>
            <person name="Lubonja R."/>
            <person name="Lui A."/>
            <person name="MacDonald P."/>
            <person name="Magnisalis V."/>
            <person name="Maru K."/>
            <person name="Matthews C."/>
            <person name="McCusker W."/>
            <person name="McDonough S."/>
            <person name="Mehta T."/>
            <person name="Meldrim J."/>
            <person name="Meneus L."/>
            <person name="Mihai O."/>
            <person name="Mihalev A."/>
            <person name="Mihova T."/>
            <person name="Mittelman R."/>
            <person name="Mlenga V."/>
            <person name="Montmayeur A."/>
            <person name="Mulrain L."/>
            <person name="Navidi A."/>
            <person name="Naylor J."/>
            <person name="Negash T."/>
            <person name="Nguyen T."/>
            <person name="Nguyen N."/>
            <person name="Nicol R."/>
            <person name="Norbu C."/>
            <person name="Norbu N."/>
            <person name="Novod N."/>
            <person name="O'Neill B."/>
            <person name="Osman S."/>
            <person name="Markiewicz E."/>
            <person name="Oyono O.L."/>
            <person name="Patti C."/>
            <person name="Phunkhang P."/>
            <person name="Pierre F."/>
            <person name="Priest M."/>
            <person name="Raghuraman S."/>
            <person name="Rege F."/>
            <person name="Reyes R."/>
            <person name="Rise C."/>
            <person name="Rogov P."/>
            <person name="Ross K."/>
            <person name="Ryan E."/>
            <person name="Settipalli S."/>
            <person name="Shea T."/>
            <person name="Sherpa N."/>
            <person name="Shi L."/>
            <person name="Shih D."/>
            <person name="Sparrow T."/>
            <person name="Spaulding J."/>
            <person name="Stalker J."/>
            <person name="Stange-Thomann N."/>
            <person name="Stavropoulos S."/>
            <person name="Stone C."/>
            <person name="Strader C."/>
            <person name="Tesfaye S."/>
            <person name="Thomson T."/>
            <person name="Thoulutsang Y."/>
            <person name="Thoulutsang D."/>
            <person name="Topham K."/>
            <person name="Topping I."/>
            <person name="Tsamla T."/>
            <person name="Vassiliev H."/>
            <person name="Vo A."/>
            <person name="Wangchuk T."/>
            <person name="Wangdi T."/>
            <person name="Weiand M."/>
            <person name="Wilkinson J."/>
            <person name="Wilson A."/>
            <person name="Yadav S."/>
            <person name="Young G."/>
            <person name="Yu Q."/>
            <person name="Zembek L."/>
            <person name="Zhong D."/>
            <person name="Zimmer A."/>
            <person name="Zwirko Z."/>
            <person name="Jaffe D.B."/>
            <person name="Alvarez P."/>
            <person name="Brockman W."/>
            <person name="Butler J."/>
            <person name="Chin C."/>
            <person name="Gnerre S."/>
            <person name="Grabherr M."/>
            <person name="Kleber M."/>
            <person name="Mauceli E."/>
            <person name="MacCallum I."/>
        </authorList>
    </citation>
    <scope>NUCLEOTIDE SEQUENCE [LARGE SCALE GENOMIC DNA]</scope>
    <source>
        <strain evidence="16">white501</strain>
    </source>
</reference>
<proteinExistence type="inferred from homology"/>
<dbReference type="GO" id="GO:0010389">
    <property type="term" value="P:regulation of G2/M transition of mitotic cell cycle"/>
    <property type="evidence" value="ECO:0007669"/>
    <property type="project" value="EnsemblMetazoa"/>
</dbReference>
<dbReference type="GO" id="GO:0012507">
    <property type="term" value="C:ER to Golgi transport vesicle membrane"/>
    <property type="evidence" value="ECO:0007669"/>
    <property type="project" value="TreeGrafter"/>
</dbReference>
<dbReference type="InterPro" id="IPR016024">
    <property type="entry name" value="ARM-type_fold"/>
</dbReference>
<evidence type="ECO:0000256" key="7">
    <source>
        <dbReference type="ARBA" id="ARBA00023034"/>
    </source>
</evidence>
<keyword evidence="16" id="KW-1185">Reference proteome</keyword>
<evidence type="ECO:0000256" key="6">
    <source>
        <dbReference type="ARBA" id="ARBA00022737"/>
    </source>
</evidence>
<dbReference type="GO" id="GO:0036098">
    <property type="term" value="P:male germ-line stem cell population maintenance"/>
    <property type="evidence" value="ECO:0007669"/>
    <property type="project" value="EnsemblMetazoa"/>
</dbReference>
<feature type="domain" description="Vesicle tethering protein Uso1/P115-like head" evidence="13">
    <location>
        <begin position="437"/>
        <end position="595"/>
    </location>
</feature>
<keyword evidence="6" id="KW-0677">Repeat</keyword>
<dbReference type="OrthoDB" id="198977at2759"/>
<dbReference type="AlphaFoldDB" id="B4R679"/>
<evidence type="ECO:0000256" key="4">
    <source>
        <dbReference type="ARBA" id="ARBA00018243"/>
    </source>
</evidence>
<dbReference type="GO" id="GO:0046427">
    <property type="term" value="P:positive regulation of receptor signaling pathway via JAK-STAT"/>
    <property type="evidence" value="ECO:0007669"/>
    <property type="project" value="EnsemblMetazoa"/>
</dbReference>
<dbReference type="GO" id="GO:0005829">
    <property type="term" value="C:cytosol"/>
    <property type="evidence" value="ECO:0007669"/>
    <property type="project" value="EnsemblMetazoa"/>
</dbReference>
<dbReference type="GO" id="GO:0006888">
    <property type="term" value="P:endoplasmic reticulum to Golgi vesicle-mediated transport"/>
    <property type="evidence" value="ECO:0007669"/>
    <property type="project" value="TreeGrafter"/>
</dbReference>
<dbReference type="Gene3D" id="1.25.10.10">
    <property type="entry name" value="Leucine-rich Repeat Variant"/>
    <property type="match status" value="2"/>
</dbReference>
<dbReference type="STRING" id="7240.B4R679"/>
<dbReference type="GO" id="GO:0005795">
    <property type="term" value="C:Golgi stack"/>
    <property type="evidence" value="ECO:0007669"/>
    <property type="project" value="EnsemblMetazoa"/>
</dbReference>
<evidence type="ECO:0000256" key="2">
    <source>
        <dbReference type="ARBA" id="ARBA00004496"/>
    </source>
</evidence>
<dbReference type="SMR" id="B4R679"/>
<dbReference type="GO" id="GO:0000139">
    <property type="term" value="C:Golgi membrane"/>
    <property type="evidence" value="ECO:0007669"/>
    <property type="project" value="UniProtKB-SubCell"/>
</dbReference>
<dbReference type="GO" id="GO:0005783">
    <property type="term" value="C:endoplasmic reticulum"/>
    <property type="evidence" value="ECO:0007669"/>
    <property type="project" value="EnsemblMetazoa"/>
</dbReference>
<comment type="subcellular location">
    <subcellularLocation>
        <location evidence="2">Cytoplasm</location>
    </subcellularLocation>
    <subcellularLocation>
        <location evidence="1">Golgi apparatus membrane</location>
        <topology evidence="1">Peripheral membrane protein</topology>
    </subcellularLocation>
</comment>
<evidence type="ECO:0000259" key="13">
    <source>
        <dbReference type="Pfam" id="PF04869"/>
    </source>
</evidence>
<dbReference type="InterPro" id="IPR006953">
    <property type="entry name" value="Vesicle_Uso1_P115_head"/>
</dbReference>
<dbReference type="OMA" id="WLWEDPK"/>
<dbReference type="GO" id="GO:0048280">
    <property type="term" value="P:vesicle fusion with Golgi apparatus"/>
    <property type="evidence" value="ECO:0007669"/>
    <property type="project" value="InterPro"/>
</dbReference>
<dbReference type="InterPro" id="IPR000225">
    <property type="entry name" value="Armadillo"/>
</dbReference>
<dbReference type="InterPro" id="IPR006955">
    <property type="entry name" value="Uso1_p115_C"/>
</dbReference>
<comment type="similarity">
    <text evidence="3">Belongs to the VDP/USO1/EDE1 family.</text>
</comment>
<dbReference type="GO" id="GO:0044719">
    <property type="term" value="P:regulation of imaginal disc-derived wing size"/>
    <property type="evidence" value="ECO:0007669"/>
    <property type="project" value="EnsemblMetazoa"/>
</dbReference>
<evidence type="ECO:0000256" key="10">
    <source>
        <dbReference type="PROSITE-ProRule" id="PRU00259"/>
    </source>
</evidence>
<evidence type="ECO:0000259" key="14">
    <source>
        <dbReference type="Pfam" id="PF04871"/>
    </source>
</evidence>
<name>B4R679_DROSI</name>
<evidence type="ECO:0000256" key="9">
    <source>
        <dbReference type="ARBA" id="ARBA00023136"/>
    </source>
</evidence>
<keyword evidence="7" id="KW-0333">Golgi apparatus</keyword>
<evidence type="ECO:0000256" key="1">
    <source>
        <dbReference type="ARBA" id="ARBA00004395"/>
    </source>
</evidence>
<keyword evidence="8 11" id="KW-0175">Coiled coil</keyword>
<evidence type="ECO:0000256" key="5">
    <source>
        <dbReference type="ARBA" id="ARBA00022490"/>
    </source>
</evidence>
<feature type="domain" description="Vesicle tethering protein Uso1/P115-like head" evidence="13">
    <location>
        <begin position="352"/>
        <end position="434"/>
    </location>
</feature>
<dbReference type="GO" id="GO:0048211">
    <property type="term" value="P:Golgi vesicle docking"/>
    <property type="evidence" value="ECO:0007669"/>
    <property type="project" value="TreeGrafter"/>
</dbReference>
<dbReference type="Pfam" id="PF18770">
    <property type="entry name" value="Arm_vescicular"/>
    <property type="match status" value="1"/>
</dbReference>
<dbReference type="InterPro" id="IPR024095">
    <property type="entry name" value="Vesicle_P115"/>
</dbReference>
<evidence type="ECO:0000256" key="8">
    <source>
        <dbReference type="ARBA" id="ARBA00023054"/>
    </source>
</evidence>
<dbReference type="InterPro" id="IPR011989">
    <property type="entry name" value="ARM-like"/>
</dbReference>
<feature type="region of interest" description="Disordered" evidence="12">
    <location>
        <begin position="1"/>
        <end position="22"/>
    </location>
</feature>
<evidence type="ECO:0000256" key="11">
    <source>
        <dbReference type="SAM" id="Coils"/>
    </source>
</evidence>
<dbReference type="EMBL" id="CM000366">
    <property type="protein sequence ID" value="EDX17356.1"/>
    <property type="molecule type" value="Genomic_DNA"/>
</dbReference>
<feature type="domain" description="Uso1/p115-like vesicle tethering protein C-terminal" evidence="14">
    <location>
        <begin position="656"/>
        <end position="773"/>
    </location>
</feature>
<dbReference type="Pfam" id="PF04871">
    <property type="entry name" value="Uso1_p115_C"/>
    <property type="match status" value="1"/>
</dbReference>
<sequence length="796" mass="88164">MEFLKSGIKTVLGSTEPGQQPSAAETVEKLVDRVYSSTLLEDRRDACRALKALSRKYRIEVGAQGMPPLVQVLQNDGQDAEIISYALDTLCNVVTSEEFDEEADNPTVSVNVGEQFTEMFIKTPEHVTLVMGYLDEYDFRVRRAAIQLITSLISNKTRELQDLILVSPMGVSKLMDLLTDSREVIRNDVLLLLIELTKGNSNIQKIVAFENAFDRLFEIVREEGCSDGGIVVEDCLILLLNLLKNNSSNQQFFKEGSYIQRLAPMFELSQDAEEVGWSPQKVSNFHCLLQVVRALVTPSNQQQVVAACQRVMQKSRLLHALCEILMSSGVPADILTETINAVAEVVRGDRDNQDELGRVMAPSSPPRPAIVVLLMSMINEKQLLALRCAVLYCFECFLYRNADGQRAVVQTLLPSSASDRMSPKEELLRVLLATPGGQRPITLLEQCTNLMQQERYRLQSKVGLLMLLSLWLAHCPGAVKALLETQGTMAYLTAQLCSNEHDEREFLVQGMCAFLMGLCIQFNDNSLPGQKREDISQLIIKRIGQESFCSKLAEVSRHEAYSRACKQAQIRAKSAGELLLDFEYCKLYKGLEALIANLVSGFDVDGIELTELTLSSEASALVSQYKGIIRGMDAQIQALQQSSKELEQENAELKEKLGEEQSLKAQLLDQNTLLKAQLGASTGQVQSAQGAETTPANEEELNAARYQANMYFAENIRLTKELETLRQQLSAEKQRADAAQDSLAAMQKDQEDLLELLADQEAKLTRYEEALPTSNVAPSVPAAGEGSPIASGTASR</sequence>
<organism evidence="15 16">
    <name type="scientific">Drosophila simulans</name>
    <name type="common">Fruit fly</name>
    <dbReference type="NCBI Taxonomy" id="7240"/>
    <lineage>
        <taxon>Eukaryota</taxon>
        <taxon>Metazoa</taxon>
        <taxon>Ecdysozoa</taxon>
        <taxon>Arthropoda</taxon>
        <taxon>Hexapoda</taxon>
        <taxon>Insecta</taxon>
        <taxon>Pterygota</taxon>
        <taxon>Neoptera</taxon>
        <taxon>Endopterygota</taxon>
        <taxon>Diptera</taxon>
        <taxon>Brachycera</taxon>
        <taxon>Muscomorpha</taxon>
        <taxon>Ephydroidea</taxon>
        <taxon>Drosophilidae</taxon>
        <taxon>Drosophila</taxon>
        <taxon>Sophophora</taxon>
    </lineage>
</organism>
<dbReference type="InterPro" id="IPR041209">
    <property type="entry name" value="P115_Arm_rpt"/>
</dbReference>
<dbReference type="PANTHER" id="PTHR10013:SF0">
    <property type="entry name" value="GENERAL VESICULAR TRANSPORT FACTOR P115"/>
    <property type="match status" value="1"/>
</dbReference>
<evidence type="ECO:0000256" key="3">
    <source>
        <dbReference type="ARBA" id="ARBA00006960"/>
    </source>
</evidence>
<evidence type="ECO:0000256" key="12">
    <source>
        <dbReference type="SAM" id="MobiDB-lite"/>
    </source>
</evidence>
<dbReference type="PhylomeDB" id="B4R679"/>
<dbReference type="SMART" id="SM00185">
    <property type="entry name" value="ARM"/>
    <property type="match status" value="2"/>
</dbReference>
<dbReference type="Proteomes" id="UP000000304">
    <property type="component" value="Chromosome X"/>
</dbReference>
<dbReference type="SUPFAM" id="SSF48371">
    <property type="entry name" value="ARM repeat"/>
    <property type="match status" value="1"/>
</dbReference>
<protein>
    <recommendedName>
        <fullName evidence="4">General vesicular transport factor p115</fullName>
    </recommendedName>
</protein>
<dbReference type="PANTHER" id="PTHR10013">
    <property type="entry name" value="GENERAL VESICULAR TRANSPORT FACTOR P115"/>
    <property type="match status" value="1"/>
</dbReference>
<dbReference type="PROSITE" id="PS50176">
    <property type="entry name" value="ARM_REPEAT"/>
    <property type="match status" value="1"/>
</dbReference>
<dbReference type="GO" id="GO:0045056">
    <property type="term" value="P:transcytosis"/>
    <property type="evidence" value="ECO:0007669"/>
    <property type="project" value="TreeGrafter"/>
</dbReference>
<gene>
    <name evidence="15" type="primary">Dsim\GD16864</name>
    <name evidence="15" type="ORF">Dsim_GD16864</name>
</gene>
<dbReference type="HOGENOM" id="CLU_006318_2_0_1"/>
<dbReference type="GO" id="GO:0006886">
    <property type="term" value="P:intracellular protein transport"/>
    <property type="evidence" value="ECO:0007669"/>
    <property type="project" value="InterPro"/>
</dbReference>
<accession>B4R679</accession>
<dbReference type="Pfam" id="PF04869">
    <property type="entry name" value="Uso1_p115_head"/>
    <property type="match status" value="2"/>
</dbReference>
<evidence type="ECO:0000313" key="15">
    <source>
        <dbReference type="EMBL" id="EDX17356.1"/>
    </source>
</evidence>
<feature type="coiled-coil region" evidence="11">
    <location>
        <begin position="629"/>
        <end position="670"/>
    </location>
</feature>
<evidence type="ECO:0000313" key="16">
    <source>
        <dbReference type="Proteomes" id="UP000000304"/>
    </source>
</evidence>
<feature type="repeat" description="ARM" evidence="10">
    <location>
        <begin position="64"/>
        <end position="98"/>
    </location>
</feature>
<feature type="compositionally biased region" description="Polar residues" evidence="12">
    <location>
        <begin position="12"/>
        <end position="22"/>
    </location>
</feature>